<evidence type="ECO:0000313" key="1">
    <source>
        <dbReference type="EMBL" id="KUJ08503.1"/>
    </source>
</evidence>
<dbReference type="Proteomes" id="UP000070700">
    <property type="component" value="Unassembled WGS sequence"/>
</dbReference>
<dbReference type="AlphaFoldDB" id="A0A132B8C8"/>
<sequence>MKSLIDMALNLNIGQVTHITVLDNLAQEPTINMERNHTKAPDNPIMDVLTLLNNNVNSHTTTKDHLALDRLNNTGHRPIMIPRNLRPEDLIVMKHHHIMTPE</sequence>
<dbReference type="KEGG" id="psco:LY89DRAFT_741863"/>
<proteinExistence type="predicted"/>
<gene>
    <name evidence="1" type="ORF">LY89DRAFT_741863</name>
</gene>
<keyword evidence="2" id="KW-1185">Reference proteome</keyword>
<evidence type="ECO:0000313" key="2">
    <source>
        <dbReference type="Proteomes" id="UP000070700"/>
    </source>
</evidence>
<dbReference type="RefSeq" id="XP_018062858.1">
    <property type="nucleotide sequence ID" value="XM_018220764.1"/>
</dbReference>
<name>A0A132B8C8_MOLSC</name>
<dbReference type="EMBL" id="KQ947435">
    <property type="protein sequence ID" value="KUJ08503.1"/>
    <property type="molecule type" value="Genomic_DNA"/>
</dbReference>
<accession>A0A132B8C8</accession>
<protein>
    <submittedName>
        <fullName evidence="1">Uncharacterized protein</fullName>
    </submittedName>
</protein>
<organism evidence="1 2">
    <name type="scientific">Mollisia scopiformis</name>
    <name type="common">Conifer needle endophyte fungus</name>
    <name type="synonym">Phialocephala scopiformis</name>
    <dbReference type="NCBI Taxonomy" id="149040"/>
    <lineage>
        <taxon>Eukaryota</taxon>
        <taxon>Fungi</taxon>
        <taxon>Dikarya</taxon>
        <taxon>Ascomycota</taxon>
        <taxon>Pezizomycotina</taxon>
        <taxon>Leotiomycetes</taxon>
        <taxon>Helotiales</taxon>
        <taxon>Mollisiaceae</taxon>
        <taxon>Mollisia</taxon>
    </lineage>
</organism>
<reference evidence="1 2" key="1">
    <citation type="submission" date="2015-10" db="EMBL/GenBank/DDBJ databases">
        <title>Full genome of DAOMC 229536 Phialocephala scopiformis, a fungal endophyte of spruce producing the potent anti-insectan compound rugulosin.</title>
        <authorList>
            <consortium name="DOE Joint Genome Institute"/>
            <person name="Walker A.K."/>
            <person name="Frasz S.L."/>
            <person name="Seifert K.A."/>
            <person name="Miller J.D."/>
            <person name="Mondo S.J."/>
            <person name="Labutti K."/>
            <person name="Lipzen A."/>
            <person name="Dockter R."/>
            <person name="Kennedy M."/>
            <person name="Grigoriev I.V."/>
            <person name="Spatafora J.W."/>
        </authorList>
    </citation>
    <scope>NUCLEOTIDE SEQUENCE [LARGE SCALE GENOMIC DNA]</scope>
    <source>
        <strain evidence="1 2">CBS 120377</strain>
    </source>
</reference>
<dbReference type="InParanoid" id="A0A132B8C8"/>
<dbReference type="GeneID" id="28830490"/>